<name>S0AKX9_FERAC</name>
<accession>S0AKX9</accession>
<dbReference type="HOGENOM" id="CLU_2115381_0_0_2"/>
<keyword evidence="2" id="KW-1185">Reference proteome</keyword>
<dbReference type="KEGG" id="fac:FACI_IFERC01G0038"/>
<reference evidence="1 2" key="1">
    <citation type="journal article" date="2007" name="Proc. Natl. Acad. Sci. U.S.A.">
        <title>Genome dynamics in a natural archaeal population.</title>
        <authorList>
            <person name="Allen E.E."/>
            <person name="Tyson G.W."/>
            <person name="Whitaker R.J."/>
            <person name="Detter J.C."/>
            <person name="Richardson P.M."/>
            <person name="Banfield J.F."/>
        </authorList>
    </citation>
    <scope>NUCLEOTIDE SEQUENCE [LARGE SCALE GENOMIC DNA]</scope>
    <source>
        <strain evidence="2">fer1</strain>
    </source>
</reference>
<dbReference type="EMBL" id="CP004145">
    <property type="protein sequence ID" value="AGO60018.1"/>
    <property type="molecule type" value="Genomic_DNA"/>
</dbReference>
<gene>
    <name evidence="1" type="ORF">FACI_IFERC00001G0038</name>
</gene>
<organism evidence="1 2">
    <name type="scientific">Ferroplasma acidarmanus Fer1</name>
    <dbReference type="NCBI Taxonomy" id="333146"/>
    <lineage>
        <taxon>Archaea</taxon>
        <taxon>Methanobacteriati</taxon>
        <taxon>Thermoplasmatota</taxon>
        <taxon>Thermoplasmata</taxon>
        <taxon>Thermoplasmatales</taxon>
        <taxon>Ferroplasmaceae</taxon>
        <taxon>Ferroplasma</taxon>
    </lineage>
</organism>
<dbReference type="Proteomes" id="UP000014660">
    <property type="component" value="Chromosome"/>
</dbReference>
<protein>
    <submittedName>
        <fullName evidence="1">Uncharacterized protein</fullName>
    </submittedName>
</protein>
<evidence type="ECO:0000313" key="2">
    <source>
        <dbReference type="Proteomes" id="UP000014660"/>
    </source>
</evidence>
<dbReference type="AlphaFoldDB" id="S0AKX9"/>
<sequence>MDPVLKLQESVIKYNHIFTLMNDTFLKTVLHLSKEDKQPVLKTIKEKFETYLRKWHCYIFQEELKIKWGQVSIKKQAHGQSNLHPQVALEDPNDLYYLSIKIEENICSTSYVIT</sequence>
<evidence type="ECO:0000313" key="1">
    <source>
        <dbReference type="EMBL" id="AGO60018.1"/>
    </source>
</evidence>
<proteinExistence type="predicted"/>